<evidence type="ECO:0000313" key="2">
    <source>
        <dbReference type="Proteomes" id="UP000779809"/>
    </source>
</evidence>
<name>A0A932A685_9BACT</name>
<dbReference type="Proteomes" id="UP000779809">
    <property type="component" value="Unassembled WGS sequence"/>
</dbReference>
<sequence>MNTTPMISKASTVVATKDQLSADLKGEAVILDCASGVYYGLNEVGNTVWAFVQEPRKVTEITAKVATEYEVAADICERDVLALLGQLAEAGLIEVRDATS</sequence>
<proteinExistence type="predicted"/>
<dbReference type="InterPro" id="IPR008792">
    <property type="entry name" value="PQQD"/>
</dbReference>
<protein>
    <submittedName>
        <fullName evidence="1">PqqD family protein</fullName>
    </submittedName>
</protein>
<reference evidence="1" key="1">
    <citation type="submission" date="2020-07" db="EMBL/GenBank/DDBJ databases">
        <title>Huge and variable diversity of episymbiotic CPR bacteria and DPANN archaea in groundwater ecosystems.</title>
        <authorList>
            <person name="He C.Y."/>
            <person name="Keren R."/>
            <person name="Whittaker M."/>
            <person name="Farag I.F."/>
            <person name="Doudna J."/>
            <person name="Cate J.H.D."/>
            <person name="Banfield J.F."/>
        </authorList>
    </citation>
    <scope>NUCLEOTIDE SEQUENCE</scope>
    <source>
        <strain evidence="1">NC_groundwater_580_Pr5_B-0.1um_64_19</strain>
    </source>
</reference>
<gene>
    <name evidence="1" type="ORF">HYX28_00945</name>
</gene>
<comment type="caution">
    <text evidence="1">The sequence shown here is derived from an EMBL/GenBank/DDBJ whole genome shotgun (WGS) entry which is preliminary data.</text>
</comment>
<dbReference type="InterPro" id="IPR041881">
    <property type="entry name" value="PqqD_sf"/>
</dbReference>
<dbReference type="Pfam" id="PF05402">
    <property type="entry name" value="PqqD"/>
    <property type="match status" value="1"/>
</dbReference>
<evidence type="ECO:0000313" key="1">
    <source>
        <dbReference type="EMBL" id="MBI2677327.1"/>
    </source>
</evidence>
<dbReference type="EMBL" id="JACPNR010000004">
    <property type="protein sequence ID" value="MBI2677327.1"/>
    <property type="molecule type" value="Genomic_DNA"/>
</dbReference>
<organism evidence="1 2">
    <name type="scientific">Candidatus Korobacter versatilis</name>
    <dbReference type="NCBI Taxonomy" id="658062"/>
    <lineage>
        <taxon>Bacteria</taxon>
        <taxon>Pseudomonadati</taxon>
        <taxon>Acidobacteriota</taxon>
        <taxon>Terriglobia</taxon>
        <taxon>Terriglobales</taxon>
        <taxon>Candidatus Korobacteraceae</taxon>
        <taxon>Candidatus Korobacter</taxon>
    </lineage>
</organism>
<accession>A0A932A685</accession>
<dbReference type="AlphaFoldDB" id="A0A932A685"/>
<dbReference type="Gene3D" id="1.10.10.1150">
    <property type="entry name" value="Coenzyme PQQ synthesis protein D (PqqD)"/>
    <property type="match status" value="1"/>
</dbReference>